<dbReference type="GO" id="GO:0004930">
    <property type="term" value="F:G protein-coupled receptor activity"/>
    <property type="evidence" value="ECO:0007669"/>
    <property type="project" value="UniProtKB-KW"/>
</dbReference>
<keyword evidence="8" id="KW-0807">Transducer</keyword>
<dbReference type="PANTHER" id="PTHR24249">
    <property type="entry name" value="HISTAMINE RECEPTOR-RELATED G-PROTEIN COUPLED RECEPTOR"/>
    <property type="match status" value="1"/>
</dbReference>
<proteinExistence type="predicted"/>
<dbReference type="OrthoDB" id="5988456at2759"/>
<evidence type="ECO:0000256" key="5">
    <source>
        <dbReference type="ARBA" id="ARBA00023040"/>
    </source>
</evidence>
<keyword evidence="2" id="KW-1003">Cell membrane</keyword>
<evidence type="ECO:0000256" key="3">
    <source>
        <dbReference type="ARBA" id="ARBA00022692"/>
    </source>
</evidence>
<gene>
    <name evidence="9" type="ORF">PACLA_8A064720</name>
</gene>
<dbReference type="EMBL" id="CACRXK020008398">
    <property type="protein sequence ID" value="CAB4014664.1"/>
    <property type="molecule type" value="Genomic_DNA"/>
</dbReference>
<evidence type="ECO:0000256" key="6">
    <source>
        <dbReference type="ARBA" id="ARBA00023136"/>
    </source>
</evidence>
<dbReference type="Gene3D" id="1.20.1070.10">
    <property type="entry name" value="Rhodopsin 7-helix transmembrane proteins"/>
    <property type="match status" value="1"/>
</dbReference>
<dbReference type="GO" id="GO:0005886">
    <property type="term" value="C:plasma membrane"/>
    <property type="evidence" value="ECO:0007669"/>
    <property type="project" value="UniProtKB-SubCell"/>
</dbReference>
<dbReference type="InterPro" id="IPR050569">
    <property type="entry name" value="TAAR"/>
</dbReference>
<reference evidence="9" key="1">
    <citation type="submission" date="2020-04" db="EMBL/GenBank/DDBJ databases">
        <authorList>
            <person name="Alioto T."/>
            <person name="Alioto T."/>
            <person name="Gomez Garrido J."/>
        </authorList>
    </citation>
    <scope>NUCLEOTIDE SEQUENCE</scope>
    <source>
        <strain evidence="9">A484AB</strain>
    </source>
</reference>
<dbReference type="SUPFAM" id="SSF81321">
    <property type="entry name" value="Family A G protein-coupled receptor-like"/>
    <property type="match status" value="1"/>
</dbReference>
<dbReference type="PROSITE" id="PS50262">
    <property type="entry name" value="G_PROTEIN_RECEP_F1_2"/>
    <property type="match status" value="1"/>
</dbReference>
<dbReference type="CDD" id="cd00637">
    <property type="entry name" value="7tm_classA_rhodopsin-like"/>
    <property type="match status" value="1"/>
</dbReference>
<sequence>MKNLSVFDADDCGFSPIVPSNKYYVINQFFACAVYGLLFIPTVLLNSISIFTILKCSQLNEKVSYFTILIQSAVDLITGVVTLPILTAYVLLKDVIRVENKIICWLNYTFGYFPPGLSLLTLCALSFERYMGVLHPFIHRTQVTKKRIMIYECCTGLPLLVYVLSQPINSTET</sequence>
<accession>A0A7D9IN70</accession>
<evidence type="ECO:0000256" key="1">
    <source>
        <dbReference type="ARBA" id="ARBA00004651"/>
    </source>
</evidence>
<organism evidence="9 10">
    <name type="scientific">Paramuricea clavata</name>
    <name type="common">Red gorgonian</name>
    <name type="synonym">Violescent sea-whip</name>
    <dbReference type="NCBI Taxonomy" id="317549"/>
    <lineage>
        <taxon>Eukaryota</taxon>
        <taxon>Metazoa</taxon>
        <taxon>Cnidaria</taxon>
        <taxon>Anthozoa</taxon>
        <taxon>Octocorallia</taxon>
        <taxon>Malacalcyonacea</taxon>
        <taxon>Plexauridae</taxon>
        <taxon>Paramuricea</taxon>
    </lineage>
</organism>
<evidence type="ECO:0000256" key="7">
    <source>
        <dbReference type="ARBA" id="ARBA00023170"/>
    </source>
</evidence>
<evidence type="ECO:0000256" key="4">
    <source>
        <dbReference type="ARBA" id="ARBA00022989"/>
    </source>
</evidence>
<keyword evidence="6" id="KW-0472">Membrane</keyword>
<keyword evidence="7 9" id="KW-0675">Receptor</keyword>
<dbReference type="Proteomes" id="UP001152795">
    <property type="component" value="Unassembled WGS sequence"/>
</dbReference>
<dbReference type="InterPro" id="IPR000276">
    <property type="entry name" value="GPCR_Rhodpsn"/>
</dbReference>
<protein>
    <submittedName>
        <fullName evidence="9">Muscarinic acetylcholine receptor M1-like</fullName>
    </submittedName>
</protein>
<evidence type="ECO:0000256" key="8">
    <source>
        <dbReference type="ARBA" id="ARBA00023224"/>
    </source>
</evidence>
<feature type="non-terminal residue" evidence="9">
    <location>
        <position position="173"/>
    </location>
</feature>
<dbReference type="AlphaFoldDB" id="A0A7D9IN70"/>
<keyword evidence="3" id="KW-0812">Transmembrane</keyword>
<evidence type="ECO:0000256" key="2">
    <source>
        <dbReference type="ARBA" id="ARBA00022475"/>
    </source>
</evidence>
<keyword evidence="5" id="KW-0297">G-protein coupled receptor</keyword>
<dbReference type="Pfam" id="PF00001">
    <property type="entry name" value="7tm_1"/>
    <property type="match status" value="1"/>
</dbReference>
<name>A0A7D9IN70_PARCT</name>
<evidence type="ECO:0000313" key="10">
    <source>
        <dbReference type="Proteomes" id="UP001152795"/>
    </source>
</evidence>
<evidence type="ECO:0000313" key="9">
    <source>
        <dbReference type="EMBL" id="CAB4014664.1"/>
    </source>
</evidence>
<comment type="subcellular location">
    <subcellularLocation>
        <location evidence="1">Cell membrane</location>
        <topology evidence="1">Multi-pass membrane protein</topology>
    </subcellularLocation>
</comment>
<dbReference type="InterPro" id="IPR017452">
    <property type="entry name" value="GPCR_Rhodpsn_7TM"/>
</dbReference>
<comment type="caution">
    <text evidence="9">The sequence shown here is derived from an EMBL/GenBank/DDBJ whole genome shotgun (WGS) entry which is preliminary data.</text>
</comment>
<keyword evidence="4" id="KW-1133">Transmembrane helix</keyword>
<dbReference type="PROSITE" id="PS00237">
    <property type="entry name" value="G_PROTEIN_RECEP_F1_1"/>
    <property type="match status" value="1"/>
</dbReference>
<keyword evidence="10" id="KW-1185">Reference proteome</keyword>